<evidence type="ECO:0000259" key="1">
    <source>
        <dbReference type="Pfam" id="PF12728"/>
    </source>
</evidence>
<dbReference type="Pfam" id="PF12728">
    <property type="entry name" value="HTH_17"/>
    <property type="match status" value="1"/>
</dbReference>
<reference evidence="2 3" key="1">
    <citation type="submission" date="2020-10" db="EMBL/GenBank/DDBJ databases">
        <title>Sequencing the genomes of 1000 actinobacteria strains.</title>
        <authorList>
            <person name="Klenk H.-P."/>
        </authorList>
    </citation>
    <scope>NUCLEOTIDE SEQUENCE [LARGE SCALE GENOMIC DNA]</scope>
    <source>
        <strain evidence="2 3">DSM 43748</strain>
    </source>
</reference>
<name>A0ABR9KXN4_9ACTN</name>
<dbReference type="EMBL" id="JADBEF010000002">
    <property type="protein sequence ID" value="MBE1566531.1"/>
    <property type="molecule type" value="Genomic_DNA"/>
</dbReference>
<dbReference type="RefSeq" id="WP_192781532.1">
    <property type="nucleotide sequence ID" value="NZ_BAAASY010000032.1"/>
</dbReference>
<organism evidence="2 3">
    <name type="scientific">Nonomuraea africana</name>
    <dbReference type="NCBI Taxonomy" id="46171"/>
    <lineage>
        <taxon>Bacteria</taxon>
        <taxon>Bacillati</taxon>
        <taxon>Actinomycetota</taxon>
        <taxon>Actinomycetes</taxon>
        <taxon>Streptosporangiales</taxon>
        <taxon>Streptosporangiaceae</taxon>
        <taxon>Nonomuraea</taxon>
    </lineage>
</organism>
<sequence length="238" mass="25984">MTIAPTTTAAAAAEDTIAVPRAEFARLSDLADDFAQGLRAIVTGADFLPQADTVTLDGITTAARHLKTSDVLLAETTIPIFGTIPATPDAQPETDTKTTYRSKEEITACAERTYQRIDATGAHGITVLDLVTPDTTFVQARYAVRTLHEDGRIFRTGSGPHRYYTDANRTRVINAFRRRVPNHDLTTTEAATVLDLSPQRVRALVDSEELQGRRVGKAVTVYRNSVLDYIRNIGTPTP</sequence>
<comment type="caution">
    <text evidence="2">The sequence shown here is derived from an EMBL/GenBank/DDBJ whole genome shotgun (WGS) entry which is preliminary data.</text>
</comment>
<accession>A0ABR9KXN4</accession>
<gene>
    <name evidence="2" type="ORF">H4W81_009403</name>
</gene>
<evidence type="ECO:0000313" key="2">
    <source>
        <dbReference type="EMBL" id="MBE1566531.1"/>
    </source>
</evidence>
<evidence type="ECO:0000313" key="3">
    <source>
        <dbReference type="Proteomes" id="UP000661607"/>
    </source>
</evidence>
<protein>
    <recommendedName>
        <fullName evidence="1">Helix-turn-helix domain-containing protein</fullName>
    </recommendedName>
</protein>
<proteinExistence type="predicted"/>
<dbReference type="Proteomes" id="UP000661607">
    <property type="component" value="Unassembled WGS sequence"/>
</dbReference>
<keyword evidence="3" id="KW-1185">Reference proteome</keyword>
<dbReference type="InterPro" id="IPR041657">
    <property type="entry name" value="HTH_17"/>
</dbReference>
<feature type="domain" description="Helix-turn-helix" evidence="1">
    <location>
        <begin position="185"/>
        <end position="232"/>
    </location>
</feature>